<reference evidence="8 9" key="1">
    <citation type="journal article" date="2023" name="IMA Fungus">
        <title>Comparative genomic study of the Penicillium genus elucidates a diverse pangenome and 15 lateral gene transfer events.</title>
        <authorList>
            <person name="Petersen C."/>
            <person name="Sorensen T."/>
            <person name="Nielsen M.R."/>
            <person name="Sondergaard T.E."/>
            <person name="Sorensen J.L."/>
            <person name="Fitzpatrick D.A."/>
            <person name="Frisvad J.C."/>
            <person name="Nielsen K.L."/>
        </authorList>
    </citation>
    <scope>NUCLEOTIDE SEQUENCE [LARGE SCALE GENOMIC DNA]</scope>
    <source>
        <strain evidence="8 9">IBT 3361</strain>
    </source>
</reference>
<feature type="region of interest" description="Disordered" evidence="6">
    <location>
        <begin position="158"/>
        <end position="260"/>
    </location>
</feature>
<evidence type="ECO:0000259" key="7">
    <source>
        <dbReference type="Pfam" id="PF05699"/>
    </source>
</evidence>
<gene>
    <name evidence="8" type="ORF">N7505_007573</name>
</gene>
<evidence type="ECO:0000313" key="8">
    <source>
        <dbReference type="EMBL" id="KAJ5264780.1"/>
    </source>
</evidence>
<keyword evidence="5" id="KW-0539">Nucleus</keyword>
<keyword evidence="2" id="KW-0479">Metal-binding</keyword>
<dbReference type="PANTHER" id="PTHR46481:SF10">
    <property type="entry name" value="ZINC FINGER BED DOMAIN-CONTAINING PROTEIN 39"/>
    <property type="match status" value="1"/>
</dbReference>
<keyword evidence="9" id="KW-1185">Reference proteome</keyword>
<name>A0ABQ8WE05_PENCH</name>
<accession>A0ABQ8WE05</accession>
<evidence type="ECO:0000256" key="6">
    <source>
        <dbReference type="SAM" id="MobiDB-lite"/>
    </source>
</evidence>
<dbReference type="EMBL" id="JAPVEB010000004">
    <property type="protein sequence ID" value="KAJ5264780.1"/>
    <property type="molecule type" value="Genomic_DNA"/>
</dbReference>
<evidence type="ECO:0000256" key="2">
    <source>
        <dbReference type="ARBA" id="ARBA00022723"/>
    </source>
</evidence>
<dbReference type="InterPro" id="IPR052035">
    <property type="entry name" value="ZnF_BED_domain_contain"/>
</dbReference>
<protein>
    <recommendedName>
        <fullName evidence="7">HAT C-terminal dimerisation domain-containing protein</fullName>
    </recommendedName>
</protein>
<comment type="subcellular location">
    <subcellularLocation>
        <location evidence="1">Nucleus</location>
    </subcellularLocation>
</comment>
<feature type="compositionally biased region" description="Acidic residues" evidence="6">
    <location>
        <begin position="212"/>
        <end position="225"/>
    </location>
</feature>
<feature type="domain" description="HAT C-terminal dimerisation" evidence="7">
    <location>
        <begin position="57"/>
        <end position="129"/>
    </location>
</feature>
<feature type="compositionally biased region" description="Acidic residues" evidence="6">
    <location>
        <begin position="173"/>
        <end position="188"/>
    </location>
</feature>
<dbReference type="PANTHER" id="PTHR46481">
    <property type="entry name" value="ZINC FINGER BED DOMAIN-CONTAINING PROTEIN 4"/>
    <property type="match status" value="1"/>
</dbReference>
<evidence type="ECO:0000256" key="5">
    <source>
        <dbReference type="ARBA" id="ARBA00023242"/>
    </source>
</evidence>
<evidence type="ECO:0000256" key="3">
    <source>
        <dbReference type="ARBA" id="ARBA00022771"/>
    </source>
</evidence>
<feature type="compositionally biased region" description="Basic and acidic residues" evidence="6">
    <location>
        <begin position="158"/>
        <end position="172"/>
    </location>
</feature>
<organism evidence="8 9">
    <name type="scientific">Penicillium chrysogenum</name>
    <name type="common">Penicillium notatum</name>
    <dbReference type="NCBI Taxonomy" id="5076"/>
    <lineage>
        <taxon>Eukaryota</taxon>
        <taxon>Fungi</taxon>
        <taxon>Dikarya</taxon>
        <taxon>Ascomycota</taxon>
        <taxon>Pezizomycotina</taxon>
        <taxon>Eurotiomycetes</taxon>
        <taxon>Eurotiomycetidae</taxon>
        <taxon>Eurotiales</taxon>
        <taxon>Aspergillaceae</taxon>
        <taxon>Penicillium</taxon>
        <taxon>Penicillium chrysogenum species complex</taxon>
    </lineage>
</organism>
<keyword evidence="3" id="KW-0863">Zinc-finger</keyword>
<dbReference type="InterPro" id="IPR012337">
    <property type="entry name" value="RNaseH-like_sf"/>
</dbReference>
<dbReference type="SUPFAM" id="SSF53098">
    <property type="entry name" value="Ribonuclease H-like"/>
    <property type="match status" value="1"/>
</dbReference>
<dbReference type="Pfam" id="PF05699">
    <property type="entry name" value="Dimer_Tnp_hAT"/>
    <property type="match status" value="1"/>
</dbReference>
<comment type="caution">
    <text evidence="8">The sequence shown here is derived from an EMBL/GenBank/DDBJ whole genome shotgun (WGS) entry which is preliminary data.</text>
</comment>
<evidence type="ECO:0000256" key="1">
    <source>
        <dbReference type="ARBA" id="ARBA00004123"/>
    </source>
</evidence>
<dbReference type="InterPro" id="IPR008906">
    <property type="entry name" value="HATC_C_dom"/>
</dbReference>
<evidence type="ECO:0000313" key="9">
    <source>
        <dbReference type="Proteomes" id="UP001220256"/>
    </source>
</evidence>
<feature type="compositionally biased region" description="Basic residues" evidence="6">
    <location>
        <begin position="230"/>
        <end position="241"/>
    </location>
</feature>
<sequence>MIRLITSVQSIEQVLRNTFNTQSSSRARSSAIAISELEIEYGVEGSQPLALSEHDELKEYLDSGIIRTPTYIFWKEHQHQYPTLANLARDILSIPATGAGVERLFNSARDICHYRRGSLKASTVQDLMMFMCTSKFEIEDAHRALINEYLSHEEIQANQEERDTTNTHHFDPISDDDEGSDTYEDVEDKDGTIEVVVDQGQSQRRQRTQSELEVEEQEEDADGEPELPHTQRHSGRVRKRSRQENNLPDPRAGVACPPPAKLALPALDNLRRIKPDRINEYLSYEANMSKEFVEWWL</sequence>
<dbReference type="Proteomes" id="UP001220256">
    <property type="component" value="Unassembled WGS sequence"/>
</dbReference>
<proteinExistence type="predicted"/>
<keyword evidence="4" id="KW-0862">Zinc</keyword>
<evidence type="ECO:0000256" key="4">
    <source>
        <dbReference type="ARBA" id="ARBA00022833"/>
    </source>
</evidence>